<keyword evidence="2" id="KW-0238">DNA-binding</keyword>
<dbReference type="PROSITE" id="PS50110">
    <property type="entry name" value="RESPONSE_REGULATORY"/>
    <property type="match status" value="1"/>
</dbReference>
<dbReference type="PANTHER" id="PTHR43214">
    <property type="entry name" value="TWO-COMPONENT RESPONSE REGULATOR"/>
    <property type="match status" value="1"/>
</dbReference>
<comment type="caution">
    <text evidence="6">The sequence shown here is derived from an EMBL/GenBank/DDBJ whole genome shotgun (WGS) entry which is preliminary data.</text>
</comment>
<protein>
    <submittedName>
        <fullName evidence="6">Response regulator transcription factor</fullName>
    </submittedName>
</protein>
<proteinExistence type="predicted"/>
<dbReference type="InterPro" id="IPR016032">
    <property type="entry name" value="Sig_transdc_resp-reg_C-effctor"/>
</dbReference>
<accession>A0A8J7FKH8</accession>
<dbReference type="SUPFAM" id="SSF52172">
    <property type="entry name" value="CheY-like"/>
    <property type="match status" value="1"/>
</dbReference>
<dbReference type="InterPro" id="IPR000792">
    <property type="entry name" value="Tscrpt_reg_LuxR_C"/>
</dbReference>
<dbReference type="RefSeq" id="WP_193953468.1">
    <property type="nucleotide sequence ID" value="NZ_JADEYS010000010.1"/>
</dbReference>
<dbReference type="InterPro" id="IPR039420">
    <property type="entry name" value="WalR-like"/>
</dbReference>
<evidence type="ECO:0000256" key="2">
    <source>
        <dbReference type="ARBA" id="ARBA00023125"/>
    </source>
</evidence>
<evidence type="ECO:0000259" key="4">
    <source>
        <dbReference type="PROSITE" id="PS50043"/>
    </source>
</evidence>
<dbReference type="InterPro" id="IPR058245">
    <property type="entry name" value="NreC/VraR/RcsB-like_REC"/>
</dbReference>
<dbReference type="EMBL" id="JADEYS010000010">
    <property type="protein sequence ID" value="MBE9397918.1"/>
    <property type="molecule type" value="Genomic_DNA"/>
</dbReference>
<gene>
    <name evidence="6" type="ORF">IOQ59_11680</name>
</gene>
<feature type="modified residue" description="4-aspartylphosphate" evidence="3">
    <location>
        <position position="53"/>
    </location>
</feature>
<dbReference type="GO" id="GO:0006355">
    <property type="term" value="P:regulation of DNA-templated transcription"/>
    <property type="evidence" value="ECO:0007669"/>
    <property type="project" value="InterPro"/>
</dbReference>
<dbReference type="Proteomes" id="UP000640333">
    <property type="component" value="Unassembled WGS sequence"/>
</dbReference>
<sequence>MKILITDDHAVVRQGYASLLSVMLDPCEVFEAESGEEACMRCVAHQPDMMILDINLPGISGIETARRILKRDPDARILFFSMYDEMPMVQQALDCGALGYITKSSSPEVLIEAVRNVAVGQIYVEHALAMRLAMRQQPKTVSDQRLQDMTQREFEVFVMLARGFSVKAVAEQLSISAKTVSNYTAMLKSKLEVDSTTELVHLAIETGVIKVSPEVGR</sequence>
<keyword evidence="1 3" id="KW-0597">Phosphoprotein</keyword>
<evidence type="ECO:0000256" key="1">
    <source>
        <dbReference type="ARBA" id="ARBA00022553"/>
    </source>
</evidence>
<evidence type="ECO:0000259" key="5">
    <source>
        <dbReference type="PROSITE" id="PS50110"/>
    </source>
</evidence>
<dbReference type="GO" id="GO:0003677">
    <property type="term" value="F:DNA binding"/>
    <property type="evidence" value="ECO:0007669"/>
    <property type="project" value="UniProtKB-KW"/>
</dbReference>
<dbReference type="PRINTS" id="PR00038">
    <property type="entry name" value="HTHLUXR"/>
</dbReference>
<dbReference type="PANTHER" id="PTHR43214:SF43">
    <property type="entry name" value="TWO-COMPONENT RESPONSE REGULATOR"/>
    <property type="match status" value="1"/>
</dbReference>
<evidence type="ECO:0000313" key="6">
    <source>
        <dbReference type="EMBL" id="MBE9397918.1"/>
    </source>
</evidence>
<evidence type="ECO:0000256" key="3">
    <source>
        <dbReference type="PROSITE-ProRule" id="PRU00169"/>
    </source>
</evidence>
<dbReference type="GO" id="GO:0000160">
    <property type="term" value="P:phosphorelay signal transduction system"/>
    <property type="evidence" value="ECO:0007669"/>
    <property type="project" value="InterPro"/>
</dbReference>
<reference evidence="6" key="1">
    <citation type="submission" date="2020-10" db="EMBL/GenBank/DDBJ databases">
        <title>Bacterium isolated from coastal waters sediment.</title>
        <authorList>
            <person name="Chen R.-J."/>
            <person name="Lu D.-C."/>
            <person name="Zhu K.-L."/>
            <person name="Du Z.-J."/>
        </authorList>
    </citation>
    <scope>NUCLEOTIDE SEQUENCE</scope>
    <source>
        <strain evidence="6">N1Y112</strain>
    </source>
</reference>
<dbReference type="AlphaFoldDB" id="A0A8J7FKH8"/>
<organism evidence="6 7">
    <name type="scientific">Pontibacterium sinense</name>
    <dbReference type="NCBI Taxonomy" id="2781979"/>
    <lineage>
        <taxon>Bacteria</taxon>
        <taxon>Pseudomonadati</taxon>
        <taxon>Pseudomonadota</taxon>
        <taxon>Gammaproteobacteria</taxon>
        <taxon>Oceanospirillales</taxon>
        <taxon>Oceanospirillaceae</taxon>
        <taxon>Pontibacterium</taxon>
    </lineage>
</organism>
<dbReference type="InterPro" id="IPR011006">
    <property type="entry name" value="CheY-like_superfamily"/>
</dbReference>
<dbReference type="Gene3D" id="3.40.50.2300">
    <property type="match status" value="1"/>
</dbReference>
<dbReference type="SMART" id="SM00421">
    <property type="entry name" value="HTH_LUXR"/>
    <property type="match status" value="1"/>
</dbReference>
<dbReference type="CDD" id="cd06170">
    <property type="entry name" value="LuxR_C_like"/>
    <property type="match status" value="1"/>
</dbReference>
<name>A0A8J7FKH8_9GAMM</name>
<feature type="domain" description="HTH luxR-type" evidence="4">
    <location>
        <begin position="142"/>
        <end position="207"/>
    </location>
</feature>
<dbReference type="Pfam" id="PF00196">
    <property type="entry name" value="GerE"/>
    <property type="match status" value="1"/>
</dbReference>
<dbReference type="InterPro" id="IPR001789">
    <property type="entry name" value="Sig_transdc_resp-reg_receiver"/>
</dbReference>
<dbReference type="SMART" id="SM00448">
    <property type="entry name" value="REC"/>
    <property type="match status" value="1"/>
</dbReference>
<dbReference type="Pfam" id="PF00072">
    <property type="entry name" value="Response_reg"/>
    <property type="match status" value="1"/>
</dbReference>
<dbReference type="PROSITE" id="PS50043">
    <property type="entry name" value="HTH_LUXR_2"/>
    <property type="match status" value="1"/>
</dbReference>
<dbReference type="CDD" id="cd17535">
    <property type="entry name" value="REC_NarL-like"/>
    <property type="match status" value="1"/>
</dbReference>
<evidence type="ECO:0000313" key="7">
    <source>
        <dbReference type="Proteomes" id="UP000640333"/>
    </source>
</evidence>
<feature type="domain" description="Response regulatory" evidence="5">
    <location>
        <begin position="2"/>
        <end position="118"/>
    </location>
</feature>
<keyword evidence="7" id="KW-1185">Reference proteome</keyword>
<dbReference type="SUPFAM" id="SSF46894">
    <property type="entry name" value="C-terminal effector domain of the bipartite response regulators"/>
    <property type="match status" value="1"/>
</dbReference>